<dbReference type="GO" id="GO:0043190">
    <property type="term" value="C:ATP-binding cassette (ABC) transporter complex"/>
    <property type="evidence" value="ECO:0007669"/>
    <property type="project" value="InterPro"/>
</dbReference>
<keyword evidence="3 10" id="KW-0813">Transport</keyword>
<keyword evidence="13" id="KW-1185">Reference proteome</keyword>
<dbReference type="GO" id="GO:0140359">
    <property type="term" value="F:ABC-type transporter activity"/>
    <property type="evidence" value="ECO:0007669"/>
    <property type="project" value="InterPro"/>
</dbReference>
<comment type="caution">
    <text evidence="12">The sequence shown here is derived from an EMBL/GenBank/DDBJ whole genome shotgun (WGS) entry which is preliminary data.</text>
</comment>
<accession>A0A1Q5Q5Q2</accession>
<evidence type="ECO:0000256" key="9">
    <source>
        <dbReference type="ARBA" id="ARBA00023251"/>
    </source>
</evidence>
<dbReference type="InterPro" id="IPR047817">
    <property type="entry name" value="ABC2_TM_bact-type"/>
</dbReference>
<dbReference type="PANTHER" id="PTHR30413">
    <property type="entry name" value="INNER MEMBRANE TRANSPORT PERMEASE"/>
    <property type="match status" value="1"/>
</dbReference>
<feature type="transmembrane region" description="Helical" evidence="10">
    <location>
        <begin position="260"/>
        <end position="282"/>
    </location>
</feature>
<evidence type="ECO:0000256" key="5">
    <source>
        <dbReference type="ARBA" id="ARBA00022519"/>
    </source>
</evidence>
<dbReference type="PRINTS" id="PR00164">
    <property type="entry name" value="ABC2TRNSPORT"/>
</dbReference>
<evidence type="ECO:0000256" key="8">
    <source>
        <dbReference type="ARBA" id="ARBA00023136"/>
    </source>
</evidence>
<dbReference type="OrthoDB" id="9789409at2"/>
<keyword evidence="9" id="KW-0046">Antibiotic resistance</keyword>
<evidence type="ECO:0000256" key="7">
    <source>
        <dbReference type="ARBA" id="ARBA00022989"/>
    </source>
</evidence>
<comment type="similarity">
    <text evidence="2 10">Belongs to the ABC-2 integral membrane protein family.</text>
</comment>
<proteinExistence type="inferred from homology"/>
<dbReference type="InterPro" id="IPR013525">
    <property type="entry name" value="ABC2_TM"/>
</dbReference>
<dbReference type="EMBL" id="MQVR01000004">
    <property type="protein sequence ID" value="OKL54950.1"/>
    <property type="molecule type" value="Genomic_DNA"/>
</dbReference>
<dbReference type="RefSeq" id="WP_073715608.1">
    <property type="nucleotide sequence ID" value="NZ_MQVR01000004.1"/>
</dbReference>
<dbReference type="GO" id="GO:0015920">
    <property type="term" value="P:lipopolysaccharide transport"/>
    <property type="evidence" value="ECO:0007669"/>
    <property type="project" value="TreeGrafter"/>
</dbReference>
<feature type="transmembrane region" description="Helical" evidence="10">
    <location>
        <begin position="81"/>
        <end position="102"/>
    </location>
</feature>
<reference evidence="13" key="1">
    <citation type="submission" date="2016-12" db="EMBL/GenBank/DDBJ databases">
        <authorList>
            <person name="Meng X."/>
        </authorList>
    </citation>
    <scope>NUCLEOTIDE SEQUENCE [LARGE SCALE GENOMIC DNA]</scope>
    <source>
        <strain evidence="13">DSM 19116</strain>
    </source>
</reference>
<dbReference type="Pfam" id="PF01061">
    <property type="entry name" value="ABC2_membrane"/>
    <property type="match status" value="1"/>
</dbReference>
<evidence type="ECO:0000256" key="6">
    <source>
        <dbReference type="ARBA" id="ARBA00022692"/>
    </source>
</evidence>
<dbReference type="STRING" id="208480.SAMN02910418_00119"/>
<dbReference type="PANTHER" id="PTHR30413:SF8">
    <property type="entry name" value="TRANSPORT PERMEASE PROTEIN"/>
    <property type="match status" value="1"/>
</dbReference>
<evidence type="ECO:0000259" key="11">
    <source>
        <dbReference type="PROSITE" id="PS51012"/>
    </source>
</evidence>
<organism evidence="12 13">
    <name type="scientific">Bowdeniella nasicola</name>
    <dbReference type="NCBI Taxonomy" id="208480"/>
    <lineage>
        <taxon>Bacteria</taxon>
        <taxon>Bacillati</taxon>
        <taxon>Actinomycetota</taxon>
        <taxon>Actinomycetes</taxon>
        <taxon>Actinomycetales</taxon>
        <taxon>Actinomycetaceae</taxon>
        <taxon>Bowdeniella</taxon>
    </lineage>
</organism>
<keyword evidence="8 10" id="KW-0472">Membrane</keyword>
<keyword evidence="6 10" id="KW-0812">Transmembrane</keyword>
<sequence>MSVQTSPLDHPWREPGKGRGLAEIVYRFYLLKLIVHKDLRVRYRGSILGMLWSYVKPAVQFVVFYFAVGEFLRMNDRVDNYAIYLFSGIVIVNFFTESFGNATRSIAGNYALVKKIYLPRELFPVSALWVAAIHFFPQLVVLIIGALLFGWAPTFLQLLAAVGALIILAIFCLGLGLLFGAINVLFRDAENLVDLFVMVATWASPVLYTWQQVFSVSEKNGGWLFPIYMLNPITPVVEVFHWAFWEPTIGATGESLPPNMAMWMGIATVVSLATLALGEYVFRRLDGRFAQEL</sequence>
<feature type="transmembrane region" description="Helical" evidence="10">
    <location>
        <begin position="155"/>
        <end position="180"/>
    </location>
</feature>
<gene>
    <name evidence="12" type="ORF">BSZ39_01350</name>
</gene>
<evidence type="ECO:0000313" key="13">
    <source>
        <dbReference type="Proteomes" id="UP000185628"/>
    </source>
</evidence>
<dbReference type="PROSITE" id="PS51012">
    <property type="entry name" value="ABC_TM2"/>
    <property type="match status" value="1"/>
</dbReference>
<comment type="subcellular location">
    <subcellularLocation>
        <location evidence="1">Cell inner membrane</location>
        <topology evidence="1">Multi-pass membrane protein</topology>
    </subcellularLocation>
    <subcellularLocation>
        <location evidence="10">Cell membrane</location>
        <topology evidence="10">Multi-pass membrane protein</topology>
    </subcellularLocation>
</comment>
<evidence type="ECO:0000313" key="12">
    <source>
        <dbReference type="EMBL" id="OKL54950.1"/>
    </source>
</evidence>
<name>A0A1Q5Q5Q2_9ACTO</name>
<dbReference type="AlphaFoldDB" id="A0A1Q5Q5Q2"/>
<dbReference type="Proteomes" id="UP000185628">
    <property type="component" value="Unassembled WGS sequence"/>
</dbReference>
<keyword evidence="5" id="KW-0997">Cell inner membrane</keyword>
<dbReference type="InterPro" id="IPR000412">
    <property type="entry name" value="ABC_2_transport"/>
</dbReference>
<feature type="transmembrane region" description="Helical" evidence="10">
    <location>
        <begin position="122"/>
        <end position="149"/>
    </location>
</feature>
<evidence type="ECO:0000256" key="10">
    <source>
        <dbReference type="RuleBase" id="RU361157"/>
    </source>
</evidence>
<evidence type="ECO:0000256" key="1">
    <source>
        <dbReference type="ARBA" id="ARBA00004429"/>
    </source>
</evidence>
<evidence type="ECO:0000256" key="4">
    <source>
        <dbReference type="ARBA" id="ARBA00022475"/>
    </source>
</evidence>
<keyword evidence="4 10" id="KW-1003">Cell membrane</keyword>
<feature type="domain" description="ABC transmembrane type-2" evidence="11">
    <location>
        <begin position="48"/>
        <end position="285"/>
    </location>
</feature>
<protein>
    <recommendedName>
        <fullName evidence="10">Transport permease protein</fullName>
    </recommendedName>
</protein>
<dbReference type="GO" id="GO:0046677">
    <property type="term" value="P:response to antibiotic"/>
    <property type="evidence" value="ECO:0007669"/>
    <property type="project" value="UniProtKB-KW"/>
</dbReference>
<keyword evidence="7 10" id="KW-1133">Transmembrane helix</keyword>
<feature type="transmembrane region" description="Helical" evidence="10">
    <location>
        <begin position="192"/>
        <end position="210"/>
    </location>
</feature>
<feature type="transmembrane region" description="Helical" evidence="10">
    <location>
        <begin position="47"/>
        <end position="69"/>
    </location>
</feature>
<evidence type="ECO:0000256" key="2">
    <source>
        <dbReference type="ARBA" id="ARBA00007783"/>
    </source>
</evidence>
<evidence type="ECO:0000256" key="3">
    <source>
        <dbReference type="ARBA" id="ARBA00022448"/>
    </source>
</evidence>